<accession>A0A085GHU9</accession>
<dbReference type="Proteomes" id="UP000028640">
    <property type="component" value="Unassembled WGS sequence"/>
</dbReference>
<evidence type="ECO:0000259" key="2">
    <source>
        <dbReference type="SMART" id="SM00939"/>
    </source>
</evidence>
<dbReference type="InterPro" id="IPR050585">
    <property type="entry name" value="Xaa-Pro_dipeptidyl-ppase/CocE"/>
</dbReference>
<dbReference type="Pfam" id="PF02129">
    <property type="entry name" value="Peptidase_S15"/>
    <property type="match status" value="1"/>
</dbReference>
<keyword evidence="1 3" id="KW-0378">Hydrolase</keyword>
<evidence type="ECO:0000256" key="1">
    <source>
        <dbReference type="ARBA" id="ARBA00022801"/>
    </source>
</evidence>
<dbReference type="GeneID" id="78379707"/>
<dbReference type="RefSeq" id="WP_034789807.1">
    <property type="nucleotide sequence ID" value="NZ_JMPJ01000038.1"/>
</dbReference>
<dbReference type="EC" id="3.-.-.-" evidence="3"/>
<dbReference type="EC" id="3.4.11.-" evidence="3"/>
<keyword evidence="3" id="KW-0031">Aminopeptidase</keyword>
<dbReference type="OrthoDB" id="9806163at2"/>
<dbReference type="EMBL" id="JMPJ01000038">
    <property type="protein sequence ID" value="KFC83294.1"/>
    <property type="molecule type" value="Genomic_DNA"/>
</dbReference>
<sequence length="675" mass="75468">MTTKRIITEFPHSVTTIEHLWIKLSDGTRLAARLWLPDSAADQPVPAILEYIPYRKRDGTRTRDEPMHGYFAGNGYAVVRVDMRGSGESDGLLADEYLLQEQDDALEVIEWITQQAWCSGNVGMMGKSWGGFNGLQVAARRPAALKAVITVCSTDDRYADDIHYKGGCLLNDNLWWGGIMLAYQSRPSDPALVGEGWYNEWLNRLENMPFFPALWMEHPLRDRYWQHGSVCEDWSAIQCPVLAIGGWADAYSNAVFRLMDNLQVPRRAIIGPWAHIYPQDGTPEPAIGFLQEAVQWWDHWLKGEQNAAMDGPMVQAWLQDSQPPSAQRPVSKGQWVGFDKGTASNVTHEPRWLTRGQLNAHPDAEAGVISICSPQNHGLMAGEWMGAGVLGETPPDQRVDDGNAEIFDGQPLAEPLSIFGFPQFTVELSSDKPAAMLYVRLSDVSPEGAVNRVTHGWLNLSHLQGHDKSVPLVPGQKVRVPVQLDGIAHRFEVGHRLRVSLATTYWPMIWPMPEAATLTLDLHSAQLSLPVCHQPLVIDGPIKEPQSAALTPQTVLTQGRVDRSISYDFLTDEWTSVTNGEGGVFGEGVYRFDDIDTTVDHNLRRELVVGNADPLSARYLLTQTMKIGREGWQIEAVITLEMRSDLTHFIVSGDMVVSLNGEEEFTKYWHERIPR</sequence>
<dbReference type="GO" id="GO:0008239">
    <property type="term" value="F:dipeptidyl-peptidase activity"/>
    <property type="evidence" value="ECO:0007669"/>
    <property type="project" value="InterPro"/>
</dbReference>
<keyword evidence="3" id="KW-0645">Protease</keyword>
<dbReference type="NCBIfam" id="TIGR00976">
    <property type="entry name" value="CocE_NonD"/>
    <property type="match status" value="1"/>
</dbReference>
<dbReference type="eggNOG" id="COG2936">
    <property type="taxonomic scope" value="Bacteria"/>
</dbReference>
<dbReference type="InterPro" id="IPR013736">
    <property type="entry name" value="Xaa-Pro_dipept_C"/>
</dbReference>
<dbReference type="PANTHER" id="PTHR43056:SF10">
    <property type="entry name" value="COCE_NOND FAMILY, PUTATIVE (AFU_ORTHOLOGUE AFUA_7G00600)-RELATED"/>
    <property type="match status" value="1"/>
</dbReference>
<dbReference type="SUPFAM" id="SSF49785">
    <property type="entry name" value="Galactose-binding domain-like"/>
    <property type="match status" value="1"/>
</dbReference>
<dbReference type="InterPro" id="IPR029058">
    <property type="entry name" value="AB_hydrolase_fold"/>
</dbReference>
<evidence type="ECO:0000313" key="3">
    <source>
        <dbReference type="EMBL" id="KFC83294.1"/>
    </source>
</evidence>
<feature type="domain" description="Xaa-Pro dipeptidyl-peptidase C-terminal" evidence="2">
    <location>
        <begin position="294"/>
        <end position="550"/>
    </location>
</feature>
<keyword evidence="4" id="KW-1185">Reference proteome</keyword>
<dbReference type="SMART" id="SM00939">
    <property type="entry name" value="PepX_C"/>
    <property type="match status" value="1"/>
</dbReference>
<organism evidence="3 4">
    <name type="scientific">Ewingella americana (strain ATCC 33852 / DSM 4580 / CCUG 14506 / JCM 5911 / LMG 7869 / NCTC 12157 / CDC 1468-78)</name>
    <dbReference type="NCBI Taxonomy" id="910964"/>
    <lineage>
        <taxon>Bacteria</taxon>
        <taxon>Pseudomonadati</taxon>
        <taxon>Pseudomonadota</taxon>
        <taxon>Gammaproteobacteria</taxon>
        <taxon>Enterobacterales</taxon>
        <taxon>Yersiniaceae</taxon>
        <taxon>Ewingella</taxon>
    </lineage>
</organism>
<comment type="caution">
    <text evidence="3">The sequence shown here is derived from an EMBL/GenBank/DDBJ whole genome shotgun (WGS) entry which is preliminary data.</text>
</comment>
<dbReference type="PANTHER" id="PTHR43056">
    <property type="entry name" value="PEPTIDASE S9 PROLYL OLIGOPEPTIDASE"/>
    <property type="match status" value="1"/>
</dbReference>
<dbReference type="InterPro" id="IPR005674">
    <property type="entry name" value="CocE/Ser_esterase"/>
</dbReference>
<evidence type="ECO:0000313" key="4">
    <source>
        <dbReference type="Proteomes" id="UP000028640"/>
    </source>
</evidence>
<protein>
    <submittedName>
        <fullName evidence="3">X-Pro dipeptidyl-peptidase</fullName>
        <ecNumber evidence="3">3.-.-.-</ecNumber>
        <ecNumber evidence="3">3.4.11.-</ecNumber>
    </submittedName>
</protein>
<dbReference type="Pfam" id="PF08530">
    <property type="entry name" value="PepX_C"/>
    <property type="match status" value="1"/>
</dbReference>
<dbReference type="InterPro" id="IPR000383">
    <property type="entry name" value="Xaa-Pro-like_dom"/>
</dbReference>
<dbReference type="AlphaFoldDB" id="A0A085GHU9"/>
<dbReference type="Gene3D" id="3.40.50.1820">
    <property type="entry name" value="alpha/beta hydrolase"/>
    <property type="match status" value="2"/>
</dbReference>
<dbReference type="STRING" id="910964.GEAM_1364"/>
<dbReference type="InterPro" id="IPR008979">
    <property type="entry name" value="Galactose-bd-like_sf"/>
</dbReference>
<dbReference type="Gene3D" id="2.60.120.260">
    <property type="entry name" value="Galactose-binding domain-like"/>
    <property type="match status" value="1"/>
</dbReference>
<dbReference type="GO" id="GO:0004177">
    <property type="term" value="F:aminopeptidase activity"/>
    <property type="evidence" value="ECO:0007669"/>
    <property type="project" value="UniProtKB-KW"/>
</dbReference>
<gene>
    <name evidence="3" type="ORF">GEAM_1364</name>
</gene>
<name>A0A085GHU9_EWIA3</name>
<proteinExistence type="predicted"/>
<reference evidence="3 4" key="1">
    <citation type="submission" date="2014-05" db="EMBL/GenBank/DDBJ databases">
        <title>ATOL: Assembling a taxonomically balanced genome-scale reconstruction of the evolutionary history of the Enterobacteriaceae.</title>
        <authorList>
            <person name="Plunkett G.III."/>
            <person name="Neeno-Eckwall E.C."/>
            <person name="Glasner J.D."/>
            <person name="Perna N.T."/>
        </authorList>
    </citation>
    <scope>NUCLEOTIDE SEQUENCE [LARGE SCALE GENOMIC DNA]</scope>
    <source>
        <strain evidence="3 4">ATCC 33852</strain>
    </source>
</reference>
<dbReference type="SUPFAM" id="SSF53474">
    <property type="entry name" value="alpha/beta-Hydrolases"/>
    <property type="match status" value="1"/>
</dbReference>